<dbReference type="PANTHER" id="PTHR43132">
    <property type="entry name" value="ARSENICAL RESISTANCE OPERON REPRESSOR ARSR-RELATED"/>
    <property type="match status" value="1"/>
</dbReference>
<dbReference type="STRING" id="1796616.A4V09_04980"/>
<dbReference type="PANTHER" id="PTHR43132:SF2">
    <property type="entry name" value="ARSENICAL RESISTANCE OPERON REPRESSOR ARSR-RELATED"/>
    <property type="match status" value="1"/>
</dbReference>
<dbReference type="Gene3D" id="1.10.10.10">
    <property type="entry name" value="Winged helix-like DNA-binding domain superfamily/Winged helix DNA-binding domain"/>
    <property type="match status" value="1"/>
</dbReference>
<reference evidence="5" key="1">
    <citation type="submission" date="2017-04" db="EMBL/GenBank/DDBJ databases">
        <title>Complete Genome Sequences of Twelve Strains of a Stable Defined Moderately Diverse Mouse Microbiota 2 (sDMDMm2).</title>
        <authorList>
            <person name="Uchimura Y."/>
            <person name="Wyss M."/>
            <person name="Brugiroux S."/>
            <person name="Limenitakis J.P."/>
            <person name="Stecher B."/>
            <person name="McCoy K.D."/>
            <person name="Macpherson A.J."/>
        </authorList>
    </citation>
    <scope>NUCLEOTIDE SEQUENCE</scope>
    <source>
        <strain evidence="5">YL58</strain>
    </source>
</reference>
<evidence type="ECO:0000313" key="5">
    <source>
        <dbReference type="EMBL" id="ANU75167.1"/>
    </source>
</evidence>
<keyword evidence="2" id="KW-0238">DNA-binding</keyword>
<name>A0A1C7I643_9FIRM</name>
<accession>A0A1C7I643</accession>
<keyword evidence="1" id="KW-0805">Transcription regulation</keyword>
<evidence type="ECO:0000256" key="2">
    <source>
        <dbReference type="ARBA" id="ARBA00023125"/>
    </source>
</evidence>
<feature type="domain" description="HTH arsR-type" evidence="4">
    <location>
        <begin position="5"/>
        <end position="99"/>
    </location>
</feature>
<dbReference type="PROSITE" id="PS50987">
    <property type="entry name" value="HTH_ARSR_2"/>
    <property type="match status" value="1"/>
</dbReference>
<protein>
    <submittedName>
        <fullName evidence="5">ArsR family transcriptional regulator</fullName>
    </submittedName>
</protein>
<evidence type="ECO:0000256" key="3">
    <source>
        <dbReference type="ARBA" id="ARBA00023163"/>
    </source>
</evidence>
<sequence>MKRQLSFENEKELVLVGKALSSEIRIRILKLLDENPLCVNEIAEILQIPASSAALNVRVLEEAGLIRTELKPGVRGAMKLCIRQNEELVLHLQQLRGPKHEEVISMPVGNYVDYKITPTCGMVNDEEYIDGEDEPRCFYDPRRTTAKLVWFSSGYLEYRFPNAGIQGSRVKRLEISAELCSETADYDLDCPSDITLWVNGVDAGTWTCPSDFGGRRGKLNPDWWEDKNSQYGNLKKWVMDTEGTYLDGVKVSSVPVSGYDLVERPYISVRIGIKENAEHMGGVNIFGCSFGDYPQDILMRIEY</sequence>
<dbReference type="OrthoDB" id="9781958at2"/>
<keyword evidence="3" id="KW-0804">Transcription</keyword>
<proteinExistence type="predicted"/>
<dbReference type="InterPro" id="IPR011991">
    <property type="entry name" value="ArsR-like_HTH"/>
</dbReference>
<dbReference type="Proteomes" id="UP000092574">
    <property type="component" value="Chromosome"/>
</dbReference>
<evidence type="ECO:0000259" key="4">
    <source>
        <dbReference type="PROSITE" id="PS50987"/>
    </source>
</evidence>
<dbReference type="GO" id="GO:0003677">
    <property type="term" value="F:DNA binding"/>
    <property type="evidence" value="ECO:0007669"/>
    <property type="project" value="UniProtKB-KW"/>
</dbReference>
<keyword evidence="6" id="KW-1185">Reference proteome</keyword>
<dbReference type="RefSeq" id="WP_065541382.1">
    <property type="nucleotide sequence ID" value="NZ_CP015405.2"/>
</dbReference>
<dbReference type="AlphaFoldDB" id="A0A1C7I643"/>
<dbReference type="InterPro" id="IPR001845">
    <property type="entry name" value="HTH_ArsR_DNA-bd_dom"/>
</dbReference>
<dbReference type="SUPFAM" id="SSF46785">
    <property type="entry name" value="Winged helix' DNA-binding domain"/>
    <property type="match status" value="1"/>
</dbReference>
<dbReference type="InterPro" id="IPR051011">
    <property type="entry name" value="Metal_resp_trans_reg"/>
</dbReference>
<dbReference type="CDD" id="cd00090">
    <property type="entry name" value="HTH_ARSR"/>
    <property type="match status" value="1"/>
</dbReference>
<dbReference type="SMART" id="SM00418">
    <property type="entry name" value="HTH_ARSR"/>
    <property type="match status" value="1"/>
</dbReference>
<dbReference type="EMBL" id="CP015405">
    <property type="protein sequence ID" value="ANU75167.1"/>
    <property type="molecule type" value="Genomic_DNA"/>
</dbReference>
<dbReference type="KEGG" id="byl:A4V09_04980"/>
<dbReference type="Pfam" id="PF12840">
    <property type="entry name" value="HTH_20"/>
    <property type="match status" value="1"/>
</dbReference>
<evidence type="ECO:0000313" key="6">
    <source>
        <dbReference type="Proteomes" id="UP000092574"/>
    </source>
</evidence>
<dbReference type="GO" id="GO:0003700">
    <property type="term" value="F:DNA-binding transcription factor activity"/>
    <property type="evidence" value="ECO:0007669"/>
    <property type="project" value="InterPro"/>
</dbReference>
<organism evidence="5 6">
    <name type="scientific">Blautia pseudococcoides</name>
    <dbReference type="NCBI Taxonomy" id="1796616"/>
    <lineage>
        <taxon>Bacteria</taxon>
        <taxon>Bacillati</taxon>
        <taxon>Bacillota</taxon>
        <taxon>Clostridia</taxon>
        <taxon>Lachnospirales</taxon>
        <taxon>Lachnospiraceae</taxon>
        <taxon>Blautia</taxon>
    </lineage>
</organism>
<evidence type="ECO:0000256" key="1">
    <source>
        <dbReference type="ARBA" id="ARBA00023015"/>
    </source>
</evidence>
<dbReference type="InterPro" id="IPR036388">
    <property type="entry name" value="WH-like_DNA-bd_sf"/>
</dbReference>
<gene>
    <name evidence="5" type="ORF">A4V09_04980</name>
</gene>
<dbReference type="InterPro" id="IPR036390">
    <property type="entry name" value="WH_DNA-bd_sf"/>
</dbReference>